<dbReference type="AlphaFoldDB" id="A0A380KAA8"/>
<accession>A0A380KAA8</accession>
<protein>
    <submittedName>
        <fullName evidence="1">Adenine-specific DNA methylase</fullName>
    </submittedName>
</protein>
<proteinExistence type="predicted"/>
<sequence>MLKDNRNYNAQVTSNTAFLKTLRDKLPEFFTADKIDGDGVVTFQGTFDFEKFKKALAKNSIQTELTSGYQLNFIGKDYAKKQAGEAPTTVVLPDKTHNEKPENQNSQNLFFTGDNLEVLRHLQAGMKTALM</sequence>
<organism evidence="1 2">
    <name type="scientific">Streptococcus gallolyticus</name>
    <dbReference type="NCBI Taxonomy" id="315405"/>
    <lineage>
        <taxon>Bacteria</taxon>
        <taxon>Bacillati</taxon>
        <taxon>Bacillota</taxon>
        <taxon>Bacilli</taxon>
        <taxon>Lactobacillales</taxon>
        <taxon>Streptococcaceae</taxon>
        <taxon>Streptococcus</taxon>
    </lineage>
</organism>
<dbReference type="GO" id="GO:0032259">
    <property type="term" value="P:methylation"/>
    <property type="evidence" value="ECO:0007669"/>
    <property type="project" value="UniProtKB-KW"/>
</dbReference>
<keyword evidence="1" id="KW-0489">Methyltransferase</keyword>
<dbReference type="GO" id="GO:0008168">
    <property type="term" value="F:methyltransferase activity"/>
    <property type="evidence" value="ECO:0007669"/>
    <property type="project" value="UniProtKB-KW"/>
</dbReference>
<gene>
    <name evidence="1" type="ORF">NCTC13767_02312</name>
</gene>
<keyword evidence="1" id="KW-0808">Transferase</keyword>
<dbReference type="EMBL" id="UHFM01000006">
    <property type="protein sequence ID" value="SUN61529.1"/>
    <property type="molecule type" value="Genomic_DNA"/>
</dbReference>
<name>A0A380KAA8_9STRE</name>
<evidence type="ECO:0000313" key="2">
    <source>
        <dbReference type="Proteomes" id="UP000254510"/>
    </source>
</evidence>
<dbReference type="Proteomes" id="UP000254510">
    <property type="component" value="Unassembled WGS sequence"/>
</dbReference>
<reference evidence="1 2" key="1">
    <citation type="submission" date="2018-06" db="EMBL/GenBank/DDBJ databases">
        <authorList>
            <consortium name="Pathogen Informatics"/>
            <person name="Doyle S."/>
        </authorList>
    </citation>
    <scope>NUCLEOTIDE SEQUENCE [LARGE SCALE GENOMIC DNA]</scope>
    <source>
        <strain evidence="1 2">NCTC13767</strain>
    </source>
</reference>
<evidence type="ECO:0000313" key="1">
    <source>
        <dbReference type="EMBL" id="SUN61529.1"/>
    </source>
</evidence>